<dbReference type="InterPro" id="IPR043502">
    <property type="entry name" value="DNA/RNA_pol_sf"/>
</dbReference>
<proteinExistence type="predicted"/>
<organism evidence="2">
    <name type="scientific">Tanacetum cinerariifolium</name>
    <name type="common">Dalmatian daisy</name>
    <name type="synonym">Chrysanthemum cinerariifolium</name>
    <dbReference type="NCBI Taxonomy" id="118510"/>
    <lineage>
        <taxon>Eukaryota</taxon>
        <taxon>Viridiplantae</taxon>
        <taxon>Streptophyta</taxon>
        <taxon>Embryophyta</taxon>
        <taxon>Tracheophyta</taxon>
        <taxon>Spermatophyta</taxon>
        <taxon>Magnoliopsida</taxon>
        <taxon>eudicotyledons</taxon>
        <taxon>Gunneridae</taxon>
        <taxon>Pentapetalae</taxon>
        <taxon>asterids</taxon>
        <taxon>campanulids</taxon>
        <taxon>Asterales</taxon>
        <taxon>Asteraceae</taxon>
        <taxon>Asteroideae</taxon>
        <taxon>Anthemideae</taxon>
        <taxon>Anthemidinae</taxon>
        <taxon>Tanacetum</taxon>
    </lineage>
</organism>
<dbReference type="EMBL" id="BKCJ010009828">
    <property type="protein sequence ID" value="GEU88809.1"/>
    <property type="molecule type" value="Genomic_DNA"/>
</dbReference>
<protein>
    <submittedName>
        <fullName evidence="2">Ribonuclease H-like domain-containing protein</fullName>
    </submittedName>
</protein>
<feature type="domain" description="Reverse transcriptase Ty1/copia-type" evidence="1">
    <location>
        <begin position="38"/>
        <end position="96"/>
    </location>
</feature>
<comment type="caution">
    <text evidence="2">The sequence shown here is derived from an EMBL/GenBank/DDBJ whole genome shotgun (WGS) entry which is preliminary data.</text>
</comment>
<dbReference type="SUPFAM" id="SSF56672">
    <property type="entry name" value="DNA/RNA polymerases"/>
    <property type="match status" value="1"/>
</dbReference>
<gene>
    <name evidence="2" type="ORF">Tci_060787</name>
</gene>
<accession>A0A6L2NTV7</accession>
<feature type="domain" description="Reverse transcriptase Ty1/copia-type" evidence="1">
    <location>
        <begin position="97"/>
        <end position="182"/>
    </location>
</feature>
<evidence type="ECO:0000313" key="2">
    <source>
        <dbReference type="EMBL" id="GEU88809.1"/>
    </source>
</evidence>
<sequence>MGEEGKTAGKVVNGLLGLVCVWGKGRFSPLGLKTYTTGLGSKWIWKIKYKASSDIERYTTRLVAKDFGHTEGFDYDETFSRVIKMVIARCIIATAVDVYMTLPDGYNDENKSKVCKLNKSLYGLKQASRQWNAKLTTALAELGFEQSRFDYSLYTNHNGDEFIALLVYVDDIVITGNDDIGLIVENDFGLYITQRKYCLELLYEYGLLADRPIDIPLPENSVLSFKESANDIYLSDLLLIKS</sequence>
<dbReference type="InterPro" id="IPR013103">
    <property type="entry name" value="RVT_2"/>
</dbReference>
<dbReference type="AlphaFoldDB" id="A0A6L2NTV7"/>
<dbReference type="Pfam" id="PF07727">
    <property type="entry name" value="RVT_2"/>
    <property type="match status" value="2"/>
</dbReference>
<reference evidence="2" key="1">
    <citation type="journal article" date="2019" name="Sci. Rep.">
        <title>Draft genome of Tanacetum cinerariifolium, the natural source of mosquito coil.</title>
        <authorList>
            <person name="Yamashiro T."/>
            <person name="Shiraishi A."/>
            <person name="Satake H."/>
            <person name="Nakayama K."/>
        </authorList>
    </citation>
    <scope>NUCLEOTIDE SEQUENCE</scope>
</reference>
<evidence type="ECO:0000259" key="1">
    <source>
        <dbReference type="Pfam" id="PF07727"/>
    </source>
</evidence>
<name>A0A6L2NTV7_TANCI</name>